<evidence type="ECO:0000313" key="2">
    <source>
        <dbReference type="Proteomes" id="UP000219452"/>
    </source>
</evidence>
<dbReference type="SUPFAM" id="SSF82771">
    <property type="entry name" value="GIY-YIG endonuclease"/>
    <property type="match status" value="1"/>
</dbReference>
<proteinExistence type="predicted"/>
<dbReference type="AlphaFoldDB" id="A0A286GQ62"/>
<gene>
    <name evidence="1" type="ORF">SAMN06269250_5870</name>
</gene>
<reference evidence="2" key="1">
    <citation type="submission" date="2017-09" db="EMBL/GenBank/DDBJ databases">
        <authorList>
            <person name="Varghese N."/>
            <person name="Submissions S."/>
        </authorList>
    </citation>
    <scope>NUCLEOTIDE SEQUENCE [LARGE SCALE GENOMIC DNA]</scope>
    <source>
        <strain evidence="2">DSM 29961</strain>
    </source>
</reference>
<dbReference type="Proteomes" id="UP000219452">
    <property type="component" value="Unassembled WGS sequence"/>
</dbReference>
<dbReference type="EMBL" id="OCNH01000007">
    <property type="protein sequence ID" value="SOD97648.1"/>
    <property type="molecule type" value="Genomic_DNA"/>
</dbReference>
<evidence type="ECO:0008006" key="3">
    <source>
        <dbReference type="Google" id="ProtNLM"/>
    </source>
</evidence>
<keyword evidence="2" id="KW-1185">Reference proteome</keyword>
<sequence length="189" mass="21643">MEIIEKNARKGLDLGQILDSAALFSPQPCVYYLINVRNEVVYIGQTLNLYASLLEHRKDEVKFVRFRYFTCEESDLERLAQGAIDRLDPVLNRVPKIKSVTVPGNLSKPFICLKYNITPVAFERLREAFELQPASSFGNAKYYKPDEVEAWVRRFKGLVVSGRHVLQAKPTYLAVGISSRTKQIQLFTK</sequence>
<dbReference type="InterPro" id="IPR035901">
    <property type="entry name" value="GIY-YIG_endonuc_sf"/>
</dbReference>
<name>A0A286GQ62_9BACT</name>
<dbReference type="OrthoDB" id="951400at2"/>
<dbReference type="CDD" id="cd00719">
    <property type="entry name" value="GIY-YIG_SF"/>
    <property type="match status" value="1"/>
</dbReference>
<dbReference type="RefSeq" id="WP_097130876.1">
    <property type="nucleotide sequence ID" value="NZ_OCNH01000007.1"/>
</dbReference>
<accession>A0A286GQ62</accession>
<organism evidence="1 2">
    <name type="scientific">Spirosoma fluviale</name>
    <dbReference type="NCBI Taxonomy" id="1597977"/>
    <lineage>
        <taxon>Bacteria</taxon>
        <taxon>Pseudomonadati</taxon>
        <taxon>Bacteroidota</taxon>
        <taxon>Cytophagia</taxon>
        <taxon>Cytophagales</taxon>
        <taxon>Cytophagaceae</taxon>
        <taxon>Spirosoma</taxon>
    </lineage>
</organism>
<protein>
    <recommendedName>
        <fullName evidence="3">GIY-YIG catalytic domain-containing protein</fullName>
    </recommendedName>
</protein>
<evidence type="ECO:0000313" key="1">
    <source>
        <dbReference type="EMBL" id="SOD97648.1"/>
    </source>
</evidence>